<dbReference type="InterPro" id="IPR036757">
    <property type="entry name" value="TFR-like_dimer_dom_sf"/>
</dbReference>
<feature type="compositionally biased region" description="Low complexity" evidence="1">
    <location>
        <begin position="619"/>
        <end position="629"/>
    </location>
</feature>
<dbReference type="GeneTree" id="ENSGT01030000234598"/>
<keyword evidence="4" id="KW-1185">Reference proteome</keyword>
<keyword evidence="2" id="KW-0472">Membrane</keyword>
<evidence type="ECO:0000256" key="1">
    <source>
        <dbReference type="SAM" id="MobiDB-lite"/>
    </source>
</evidence>
<feature type="region of interest" description="Disordered" evidence="1">
    <location>
        <begin position="25"/>
        <end position="68"/>
    </location>
</feature>
<dbReference type="PANTHER" id="PTHR10404">
    <property type="entry name" value="N-ACETYLATED-ALPHA-LINKED ACIDIC DIPEPTIDASE"/>
    <property type="match status" value="1"/>
</dbReference>
<evidence type="ECO:0000313" key="3">
    <source>
        <dbReference type="Ensembl" id="ENSEBUP00000014491.1"/>
    </source>
</evidence>
<organism evidence="3 4">
    <name type="scientific">Eptatretus burgeri</name>
    <name type="common">Inshore hagfish</name>
    <dbReference type="NCBI Taxonomy" id="7764"/>
    <lineage>
        <taxon>Eukaryota</taxon>
        <taxon>Metazoa</taxon>
        <taxon>Chordata</taxon>
        <taxon>Craniata</taxon>
        <taxon>Vertebrata</taxon>
        <taxon>Cyclostomata</taxon>
        <taxon>Myxini</taxon>
        <taxon>Myxiniformes</taxon>
        <taxon>Myxinidae</taxon>
        <taxon>Eptatretinae</taxon>
        <taxon>Eptatretus</taxon>
    </lineage>
</organism>
<dbReference type="Gene3D" id="3.40.630.10">
    <property type="entry name" value="Zn peptidases"/>
    <property type="match status" value="2"/>
</dbReference>
<dbReference type="SUPFAM" id="SSF52025">
    <property type="entry name" value="PA domain"/>
    <property type="match status" value="1"/>
</dbReference>
<feature type="region of interest" description="Disordered" evidence="1">
    <location>
        <begin position="610"/>
        <end position="629"/>
    </location>
</feature>
<keyword evidence="2" id="KW-1133">Transmembrane helix</keyword>
<name>A0A8C4QF73_EPTBU</name>
<accession>A0A8C4QF73</accession>
<dbReference type="Ensembl" id="ENSEBUT00000015067.1">
    <property type="protein sequence ID" value="ENSEBUP00000014491.1"/>
    <property type="gene ID" value="ENSEBUG00000009107.1"/>
</dbReference>
<feature type="compositionally biased region" description="Acidic residues" evidence="1">
    <location>
        <begin position="38"/>
        <end position="54"/>
    </location>
</feature>
<dbReference type="SUPFAM" id="SSF53187">
    <property type="entry name" value="Zn-dependent exopeptidases"/>
    <property type="match status" value="1"/>
</dbReference>
<sequence length="814" mass="89644">MTAVVGVTVMADKSNVRHWGDRLRCGDDRLATSPGDKADDEEEEEEEDEEEDEDHQIGRHRGVVRDDETSNSVLEWDLEKELSETRLCGRRHCDAPSPGLARFATGFSDSLDDLELENYSVSPHGRFQRLRSDGDSNQNTVDGFMFHSTDKLQQSSRRRSSPSCCRHPLIPALLFATLAFFLGLAFGYLSQPSKSNSANSGAACEGVWDVRSDSEMASLRAGVLENLTEDAVVAAARGQLLGSELERVQWLRLQWERAGLQDVKITEHPRFRIKRRRVKFWVLKQEREKASEWSCFLNSGESCSPDEHGNASSRDLPNPAEVINVWYGRDSDLNMSRIVNMTGRIVLLKTGYAPLLLKLRILAKLGAHWALVYTDPSCPPASDGVFLGSGKHVQHITEEDDLCQNTAPLPFEYISTELAWRLYPRDPHQSCKKPSTFLSPPLVHIEVTNLQNDESSYTITGCLPAAQEPDRFVLLAGSHGDVPSDAVVMATLALAVSAARRSGWRPRRSLLFCSWGLAGPESWIEAHASLLGGNAVAYVGIGTLTGPQGSLLTRASPSLQQLAADSLAEVDAATTFRNSSVLPLPPHAFLLENLGLATITFFLPLPRPSPATRSENMSPAAGLPSTTTLTPAPAQLARLAKVAAYATLRLADDPVLPFRVVDLALMVQNYVNDLKMQAPQMNASTMHTIAQLLRSTAEDLQSDMNRPANDPAERPLFRLRMLNDALQRLSRSFIASHLPVGLSRNILMRPAGVRHGTFPPLQALLDVGEGNLLRNRHRSSNESTASFVLIRIFYALEAAEVATRAAVDIFKNEK</sequence>
<evidence type="ECO:0000313" key="4">
    <source>
        <dbReference type="Proteomes" id="UP000694388"/>
    </source>
</evidence>
<feature type="transmembrane region" description="Helical" evidence="2">
    <location>
        <begin position="168"/>
        <end position="189"/>
    </location>
</feature>
<evidence type="ECO:0000256" key="2">
    <source>
        <dbReference type="SAM" id="Phobius"/>
    </source>
</evidence>
<protein>
    <recommendedName>
        <fullName evidence="5">Peptidase M28 domain-containing protein</fullName>
    </recommendedName>
</protein>
<evidence type="ECO:0008006" key="5">
    <source>
        <dbReference type="Google" id="ProtNLM"/>
    </source>
</evidence>
<reference evidence="3" key="2">
    <citation type="submission" date="2025-09" db="UniProtKB">
        <authorList>
            <consortium name="Ensembl"/>
        </authorList>
    </citation>
    <scope>IDENTIFICATION</scope>
</reference>
<dbReference type="AlphaFoldDB" id="A0A8C4QF73"/>
<dbReference type="InterPro" id="IPR039373">
    <property type="entry name" value="Peptidase_M28B"/>
</dbReference>
<proteinExistence type="predicted"/>
<dbReference type="SUPFAM" id="SSF47672">
    <property type="entry name" value="Transferrin receptor-like dimerisation domain"/>
    <property type="match status" value="1"/>
</dbReference>
<dbReference type="Gene3D" id="3.50.30.30">
    <property type="match status" value="1"/>
</dbReference>
<reference evidence="3" key="1">
    <citation type="submission" date="2025-08" db="UniProtKB">
        <authorList>
            <consortium name="Ensembl"/>
        </authorList>
    </citation>
    <scope>IDENTIFICATION</scope>
</reference>
<dbReference type="Proteomes" id="UP000694388">
    <property type="component" value="Unplaced"/>
</dbReference>
<keyword evidence="2" id="KW-0812">Transmembrane</keyword>
<dbReference type="InterPro" id="IPR046450">
    <property type="entry name" value="PA_dom_sf"/>
</dbReference>
<dbReference type="PANTHER" id="PTHR10404:SF46">
    <property type="entry name" value="VACUOLAR PROTEIN SORTING-ASSOCIATED PROTEIN 70"/>
    <property type="match status" value="1"/>
</dbReference>